<evidence type="ECO:0000313" key="6">
    <source>
        <dbReference type="EMBL" id="SIN85558.1"/>
    </source>
</evidence>
<dbReference type="Pfam" id="PF00459">
    <property type="entry name" value="Inositol_P"/>
    <property type="match status" value="1"/>
</dbReference>
<dbReference type="GO" id="GO:0007165">
    <property type="term" value="P:signal transduction"/>
    <property type="evidence" value="ECO:0007669"/>
    <property type="project" value="TreeGrafter"/>
</dbReference>
<keyword evidence="4 5" id="KW-0460">Magnesium</keyword>
<evidence type="ECO:0000256" key="2">
    <source>
        <dbReference type="ARBA" id="ARBA00022723"/>
    </source>
</evidence>
<evidence type="ECO:0000256" key="5">
    <source>
        <dbReference type="PIRSR" id="PIRSR600760-2"/>
    </source>
</evidence>
<dbReference type="InterPro" id="IPR000760">
    <property type="entry name" value="Inositol_monophosphatase-like"/>
</dbReference>
<feature type="binding site" evidence="5">
    <location>
        <position position="72"/>
    </location>
    <ligand>
        <name>Mg(2+)</name>
        <dbReference type="ChEBI" id="CHEBI:18420"/>
        <label>1</label>
        <note>catalytic</note>
    </ligand>
</feature>
<dbReference type="Proteomes" id="UP000198461">
    <property type="component" value="Unassembled WGS sequence"/>
</dbReference>
<feature type="binding site" evidence="5">
    <location>
        <position position="96"/>
    </location>
    <ligand>
        <name>Mg(2+)</name>
        <dbReference type="ChEBI" id="CHEBI:18420"/>
        <label>1</label>
        <note>catalytic</note>
    </ligand>
</feature>
<keyword evidence="3" id="KW-0378">Hydrolase</keyword>
<comment type="similarity">
    <text evidence="1">Belongs to the inositol monophosphatase superfamily.</text>
</comment>
<dbReference type="RefSeq" id="WP_074201040.1">
    <property type="nucleotide sequence ID" value="NZ_FSRE01000002.1"/>
</dbReference>
<evidence type="ECO:0000256" key="4">
    <source>
        <dbReference type="ARBA" id="ARBA00022842"/>
    </source>
</evidence>
<feature type="binding site" evidence="5">
    <location>
        <position position="93"/>
    </location>
    <ligand>
        <name>Mg(2+)</name>
        <dbReference type="ChEBI" id="CHEBI:18420"/>
        <label>2</label>
    </ligand>
</feature>
<dbReference type="OrthoDB" id="9785695at2"/>
<feature type="binding site" evidence="5">
    <location>
        <position position="217"/>
    </location>
    <ligand>
        <name>Mg(2+)</name>
        <dbReference type="ChEBI" id="CHEBI:18420"/>
        <label>1</label>
        <note>catalytic</note>
    </ligand>
</feature>
<feature type="binding site" evidence="5">
    <location>
        <position position="95"/>
    </location>
    <ligand>
        <name>Mg(2+)</name>
        <dbReference type="ChEBI" id="CHEBI:18420"/>
        <label>1</label>
        <note>catalytic</note>
    </ligand>
</feature>
<dbReference type="PANTHER" id="PTHR20854">
    <property type="entry name" value="INOSITOL MONOPHOSPHATASE"/>
    <property type="match status" value="1"/>
</dbReference>
<dbReference type="EMBL" id="FSRE01000002">
    <property type="protein sequence ID" value="SIN85558.1"/>
    <property type="molecule type" value="Genomic_DNA"/>
</dbReference>
<proteinExistence type="inferred from homology"/>
<protein>
    <submittedName>
        <fullName evidence="6">Myo-inositol-1(Or 4)-monophosphatase</fullName>
    </submittedName>
</protein>
<dbReference type="GO" id="GO:0046854">
    <property type="term" value="P:phosphatidylinositol phosphate biosynthetic process"/>
    <property type="evidence" value="ECO:0007669"/>
    <property type="project" value="InterPro"/>
</dbReference>
<dbReference type="GO" id="GO:0008934">
    <property type="term" value="F:inositol monophosphate 1-phosphatase activity"/>
    <property type="evidence" value="ECO:0007669"/>
    <property type="project" value="TreeGrafter"/>
</dbReference>
<keyword evidence="2 5" id="KW-0479">Metal-binding</keyword>
<organism evidence="6 7">
    <name type="scientific">Sulfurivirga caldicuralii</name>
    <dbReference type="NCBI Taxonomy" id="364032"/>
    <lineage>
        <taxon>Bacteria</taxon>
        <taxon>Pseudomonadati</taxon>
        <taxon>Pseudomonadota</taxon>
        <taxon>Gammaproteobacteria</taxon>
        <taxon>Thiotrichales</taxon>
        <taxon>Piscirickettsiaceae</taxon>
        <taxon>Sulfurivirga</taxon>
    </lineage>
</organism>
<evidence type="ECO:0000313" key="7">
    <source>
        <dbReference type="Proteomes" id="UP000198461"/>
    </source>
</evidence>
<dbReference type="InterPro" id="IPR020583">
    <property type="entry name" value="Inositol_monoP_metal-BS"/>
</dbReference>
<dbReference type="STRING" id="364032.SAMN05443662_0731"/>
<comment type="cofactor">
    <cofactor evidence="5">
        <name>Mg(2+)</name>
        <dbReference type="ChEBI" id="CHEBI:18420"/>
    </cofactor>
</comment>
<keyword evidence="7" id="KW-1185">Reference proteome</keyword>
<dbReference type="GO" id="GO:0046872">
    <property type="term" value="F:metal ion binding"/>
    <property type="evidence" value="ECO:0007669"/>
    <property type="project" value="UniProtKB-KW"/>
</dbReference>
<dbReference type="GO" id="GO:0006020">
    <property type="term" value="P:inositol metabolic process"/>
    <property type="evidence" value="ECO:0007669"/>
    <property type="project" value="TreeGrafter"/>
</dbReference>
<dbReference type="PROSITE" id="PS00629">
    <property type="entry name" value="IMP_1"/>
    <property type="match status" value="1"/>
</dbReference>
<dbReference type="PRINTS" id="PR00377">
    <property type="entry name" value="IMPHPHTASES"/>
</dbReference>
<evidence type="ECO:0000256" key="3">
    <source>
        <dbReference type="ARBA" id="ARBA00022801"/>
    </source>
</evidence>
<dbReference type="Gene3D" id="3.30.540.10">
    <property type="entry name" value="Fructose-1,6-Bisphosphatase, subunit A, domain 1"/>
    <property type="match status" value="1"/>
</dbReference>
<dbReference type="AlphaFoldDB" id="A0A1N6ERD0"/>
<dbReference type="PANTHER" id="PTHR20854:SF4">
    <property type="entry name" value="INOSITOL-1-MONOPHOSPHATASE-RELATED"/>
    <property type="match status" value="1"/>
</dbReference>
<dbReference type="InterPro" id="IPR020550">
    <property type="entry name" value="Inositol_monophosphatase_CS"/>
</dbReference>
<sequence>MHPTPYESDADWQLLQDELRRLAQAELLPRFRHVTAEKKADGSLLTEADGAMQRACQRFLHDNWPQLAFVGEESTPAAQQAALQSDTGCWVLDPLDGTTNFAHGCPLFATSLALVQGGEVVLGLVYDPVRDELFTARKGQGATLNDTPIRVNTAVDQLKETLALIDFKRLPKPLAARLATEAPYASQRNIGAVVLDWCWIAAGRAEIYAHGGQGLWDYAAGHLILHEAGGVSATLDGEAVFNGTLNKRSAVAAASPELLQQFLALAADV</sequence>
<dbReference type="Gene3D" id="3.40.190.80">
    <property type="match status" value="1"/>
</dbReference>
<evidence type="ECO:0000256" key="1">
    <source>
        <dbReference type="ARBA" id="ARBA00009759"/>
    </source>
</evidence>
<gene>
    <name evidence="6" type="ORF">SAMN05443662_0731</name>
</gene>
<dbReference type="PROSITE" id="PS00630">
    <property type="entry name" value="IMP_2"/>
    <property type="match status" value="1"/>
</dbReference>
<reference evidence="7" key="1">
    <citation type="submission" date="2016-11" db="EMBL/GenBank/DDBJ databases">
        <authorList>
            <person name="Varghese N."/>
            <person name="Submissions S."/>
        </authorList>
    </citation>
    <scope>NUCLEOTIDE SEQUENCE [LARGE SCALE GENOMIC DNA]</scope>
    <source>
        <strain evidence="7">DSM 17737</strain>
    </source>
</reference>
<accession>A0A1N6ERD0</accession>
<name>A0A1N6ERD0_9GAMM</name>
<dbReference type="SUPFAM" id="SSF56655">
    <property type="entry name" value="Carbohydrate phosphatase"/>
    <property type="match status" value="1"/>
</dbReference>
<dbReference type="CDD" id="cd01637">
    <property type="entry name" value="IMPase_like"/>
    <property type="match status" value="1"/>
</dbReference>